<dbReference type="EMBL" id="BAAATZ010000032">
    <property type="protein sequence ID" value="GAA2736481.1"/>
    <property type="molecule type" value="Genomic_DNA"/>
</dbReference>
<dbReference type="InterPro" id="IPR006162">
    <property type="entry name" value="Ppantetheine_attach_site"/>
</dbReference>
<dbReference type="InterPro" id="IPR023213">
    <property type="entry name" value="CAT-like_dom_sf"/>
</dbReference>
<dbReference type="PROSITE" id="PS50075">
    <property type="entry name" value="CARRIER"/>
    <property type="match status" value="1"/>
</dbReference>
<reference evidence="6" key="1">
    <citation type="journal article" date="2019" name="Int. J. Syst. Evol. Microbiol.">
        <title>The Global Catalogue of Microorganisms (GCM) 10K type strain sequencing project: providing services to taxonomists for standard genome sequencing and annotation.</title>
        <authorList>
            <consortium name="The Broad Institute Genomics Platform"/>
            <consortium name="The Broad Institute Genome Sequencing Center for Infectious Disease"/>
            <person name="Wu L."/>
            <person name="Ma J."/>
        </authorList>
    </citation>
    <scope>NUCLEOTIDE SEQUENCE [LARGE SCALE GENOMIC DNA]</scope>
    <source>
        <strain evidence="6">JCM 8201</strain>
    </source>
</reference>
<dbReference type="InterPro" id="IPR025110">
    <property type="entry name" value="AMP-bd_C"/>
</dbReference>
<dbReference type="SUPFAM" id="SSF56801">
    <property type="entry name" value="Acetyl-CoA synthetase-like"/>
    <property type="match status" value="1"/>
</dbReference>
<evidence type="ECO:0000256" key="2">
    <source>
        <dbReference type="ARBA" id="ARBA00022450"/>
    </source>
</evidence>
<dbReference type="InterPro" id="IPR009081">
    <property type="entry name" value="PP-bd_ACP"/>
</dbReference>
<dbReference type="PROSITE" id="PS00455">
    <property type="entry name" value="AMP_BINDING"/>
    <property type="match status" value="1"/>
</dbReference>
<dbReference type="InterPro" id="IPR000873">
    <property type="entry name" value="AMP-dep_synth/lig_dom"/>
</dbReference>
<dbReference type="Proteomes" id="UP001501842">
    <property type="component" value="Unassembled WGS sequence"/>
</dbReference>
<dbReference type="InterPro" id="IPR036736">
    <property type="entry name" value="ACP-like_sf"/>
</dbReference>
<gene>
    <name evidence="5" type="ORF">GCM10010439_63690</name>
</gene>
<evidence type="ECO:0000313" key="6">
    <source>
        <dbReference type="Proteomes" id="UP001501842"/>
    </source>
</evidence>
<dbReference type="InterPro" id="IPR045851">
    <property type="entry name" value="AMP-bd_C_sf"/>
</dbReference>
<dbReference type="Gene3D" id="3.30.559.10">
    <property type="entry name" value="Chloramphenicol acetyltransferase-like domain"/>
    <property type="match status" value="1"/>
</dbReference>
<dbReference type="InterPro" id="IPR010071">
    <property type="entry name" value="AA_adenyl_dom"/>
</dbReference>
<dbReference type="Pfam" id="PF13193">
    <property type="entry name" value="AMP-binding_C"/>
    <property type="match status" value="1"/>
</dbReference>
<comment type="caution">
    <text evidence="5">The sequence shown here is derived from an EMBL/GenBank/DDBJ whole genome shotgun (WGS) entry which is preliminary data.</text>
</comment>
<keyword evidence="2" id="KW-0596">Phosphopantetheine</keyword>
<dbReference type="PANTHER" id="PTHR45527">
    <property type="entry name" value="NONRIBOSOMAL PEPTIDE SYNTHETASE"/>
    <property type="match status" value="1"/>
</dbReference>
<accession>A0ABP6H3T0</accession>
<dbReference type="Pfam" id="PF00668">
    <property type="entry name" value="Condensation"/>
    <property type="match status" value="1"/>
</dbReference>
<organism evidence="5 6">
    <name type="scientific">Actinocorallia aurantiaca</name>
    <dbReference type="NCBI Taxonomy" id="46204"/>
    <lineage>
        <taxon>Bacteria</taxon>
        <taxon>Bacillati</taxon>
        <taxon>Actinomycetota</taxon>
        <taxon>Actinomycetes</taxon>
        <taxon>Streptosporangiales</taxon>
        <taxon>Thermomonosporaceae</taxon>
        <taxon>Actinocorallia</taxon>
    </lineage>
</organism>
<evidence type="ECO:0000313" key="5">
    <source>
        <dbReference type="EMBL" id="GAA2736481.1"/>
    </source>
</evidence>
<comment type="cofactor">
    <cofactor evidence="1">
        <name>pantetheine 4'-phosphate</name>
        <dbReference type="ChEBI" id="CHEBI:47942"/>
    </cofactor>
</comment>
<dbReference type="SUPFAM" id="SSF47336">
    <property type="entry name" value="ACP-like"/>
    <property type="match status" value="1"/>
</dbReference>
<keyword evidence="6" id="KW-1185">Reference proteome</keyword>
<feature type="domain" description="Carrier" evidence="4">
    <location>
        <begin position="501"/>
        <end position="577"/>
    </location>
</feature>
<dbReference type="InterPro" id="IPR001242">
    <property type="entry name" value="Condensation_dom"/>
</dbReference>
<dbReference type="InterPro" id="IPR020806">
    <property type="entry name" value="PKS_PP-bd"/>
</dbReference>
<dbReference type="InterPro" id="IPR020845">
    <property type="entry name" value="AMP-binding_CS"/>
</dbReference>
<dbReference type="Gene3D" id="3.30.559.30">
    <property type="entry name" value="Nonribosomal peptide synthetase, condensation domain"/>
    <property type="match status" value="1"/>
</dbReference>
<dbReference type="Pfam" id="PF00501">
    <property type="entry name" value="AMP-binding"/>
    <property type="match status" value="1"/>
</dbReference>
<evidence type="ECO:0000256" key="3">
    <source>
        <dbReference type="ARBA" id="ARBA00022553"/>
    </source>
</evidence>
<keyword evidence="3" id="KW-0597">Phosphoprotein</keyword>
<dbReference type="SMART" id="SM00823">
    <property type="entry name" value="PKS_PP"/>
    <property type="match status" value="1"/>
</dbReference>
<dbReference type="SUPFAM" id="SSF52777">
    <property type="entry name" value="CoA-dependent acyltransferases"/>
    <property type="match status" value="2"/>
</dbReference>
<proteinExistence type="predicted"/>
<dbReference type="CDD" id="cd05930">
    <property type="entry name" value="A_NRPS"/>
    <property type="match status" value="1"/>
</dbReference>
<dbReference type="Gene3D" id="2.30.38.10">
    <property type="entry name" value="Luciferase, Domain 3"/>
    <property type="match status" value="1"/>
</dbReference>
<protein>
    <recommendedName>
        <fullName evidence="4">Carrier domain-containing protein</fullName>
    </recommendedName>
</protein>
<evidence type="ECO:0000256" key="1">
    <source>
        <dbReference type="ARBA" id="ARBA00001957"/>
    </source>
</evidence>
<dbReference type="Gene3D" id="3.40.50.980">
    <property type="match status" value="2"/>
</dbReference>
<dbReference type="Gene3D" id="3.30.300.30">
    <property type="match status" value="1"/>
</dbReference>
<dbReference type="NCBIfam" id="TIGR01733">
    <property type="entry name" value="AA-adenyl-dom"/>
    <property type="match status" value="1"/>
</dbReference>
<dbReference type="PANTHER" id="PTHR45527:SF1">
    <property type="entry name" value="FATTY ACID SYNTHASE"/>
    <property type="match status" value="1"/>
</dbReference>
<dbReference type="Gene3D" id="1.10.1200.10">
    <property type="entry name" value="ACP-like"/>
    <property type="match status" value="1"/>
</dbReference>
<dbReference type="PROSITE" id="PS00012">
    <property type="entry name" value="PHOSPHOPANTETHEINE"/>
    <property type="match status" value="1"/>
</dbReference>
<dbReference type="Pfam" id="PF00550">
    <property type="entry name" value="PP-binding"/>
    <property type="match status" value="1"/>
</dbReference>
<name>A0ABP6H3T0_9ACTN</name>
<sequence>MHRAFERHARLTPDAVAVVCGGREMSYAELDRRANRVAHLLRERGVRAETPVAVLLPRSPDLLAALLGVLKAGGAYVPADPAYPAERLTYMLTDAGARHAVTTSALRDALPDGVTEAVLLDGPLDAPDTAPDVATSPGQLAYVVYTSGSTGRPKGAMNTHGGLSAFAAAMAGALGVTPRDRALQLAPLGFDVVAEEVYPYLTTGGSVALPEGEPPLATEDLWDLVAATGATTLSTTPSRLATWGPRERAAVPAVLRRLIFGSETAPTLRGLAAWRDWDGDLVQVYGVTEACCTSSVLTVDHTGDPDLVVPLGEAVAGTDLHVLDGWLRPVPDGVPGELYIGGPGVGRGYTGRPGMTADRFVPDPFGPPGSRLYRTGDRVRRAASGGFQFLGRADAQVKIRGFRVEPAEVEAVLAEHPGLAGCAVAARPDPLGALRLVGYVVPRGEPDLPGIRAHLAARLPEWMVPSLLVPLSALPLSANGKLDRTALPEPDAGDVQEAYVAPRTATETALAGLWSELLGLDRVGVTAGFFDLGGNSLAAVRLVAEIRDRFGAELPLRALFGGEATVEAIAARIDAGGVAPAERPVPRLPRTGGVQRFETSGIERVYWRYHEEDEEKDAFVLVGAMSLQGPFDAAALERALDWTARRHEPLRTRFVMEDGELAAYVDPEPRPQRVPVVEVTEDEVEAATEAVFDEPFDLERDDLVRLRLLRLAPDRHELVLVMHHQIGDLRSQEVFCAELSLAYAAFASGGTPALPEPPVQAVDVVAWQNARLERDRDRLEAYWRGRLAGAEPLRPPYDLTPPARPGLHGATREMPIDPGLVDRLRDLAARERASLYMVSLTAFAVLLGAYSGRRDIVLMSPISLRGRPETQDVLGVFINEPPIRVRLDGDPAFRDLLAATRDAVAADLDHRDLPVADIARLWPEFDLPVLFTEETNPDVPLEAGLTGALTRRVPYRRSQGRFAMRLTGGNGEAHLVQTYRTALYSPQRVADIAEDYLDLLTAIADRPGARVHDPAGPCGVALRVPRSTDPEESR</sequence>
<evidence type="ECO:0000259" key="4">
    <source>
        <dbReference type="PROSITE" id="PS50075"/>
    </source>
</evidence>